<accession>A0A6C0BXQ1</accession>
<keyword evidence="1" id="KW-0812">Transmembrane</keyword>
<sequence length="69" mass="7939">MKYFRNQSYILIMILYSVITFFLGPMATFTMNTGPDHIVHGFAAGFVVSVILWMTFGKKCVQQNKCSFF</sequence>
<feature type="transmembrane region" description="Helical" evidence="1">
    <location>
        <begin position="9"/>
        <end position="31"/>
    </location>
</feature>
<feature type="transmembrane region" description="Helical" evidence="1">
    <location>
        <begin position="37"/>
        <end position="56"/>
    </location>
</feature>
<protein>
    <submittedName>
        <fullName evidence="2">Uncharacterized protein</fullName>
    </submittedName>
</protein>
<reference evidence="2" key="1">
    <citation type="journal article" date="2020" name="Nature">
        <title>Giant virus diversity and host interactions through global metagenomics.</title>
        <authorList>
            <person name="Schulz F."/>
            <person name="Roux S."/>
            <person name="Paez-Espino D."/>
            <person name="Jungbluth S."/>
            <person name="Walsh D.A."/>
            <person name="Denef V.J."/>
            <person name="McMahon K.D."/>
            <person name="Konstantinidis K.T."/>
            <person name="Eloe-Fadrosh E.A."/>
            <person name="Kyrpides N.C."/>
            <person name="Woyke T."/>
        </authorList>
    </citation>
    <scope>NUCLEOTIDE SEQUENCE</scope>
    <source>
        <strain evidence="2">GVMAG-M-3300020166-5</strain>
    </source>
</reference>
<dbReference type="EMBL" id="MN739280">
    <property type="protein sequence ID" value="QHS96862.1"/>
    <property type="molecule type" value="Genomic_DNA"/>
</dbReference>
<keyword evidence="1" id="KW-1133">Transmembrane helix</keyword>
<organism evidence="2">
    <name type="scientific">viral metagenome</name>
    <dbReference type="NCBI Taxonomy" id="1070528"/>
    <lineage>
        <taxon>unclassified sequences</taxon>
        <taxon>metagenomes</taxon>
        <taxon>organismal metagenomes</taxon>
    </lineage>
</organism>
<dbReference type="AlphaFoldDB" id="A0A6C0BXQ1"/>
<evidence type="ECO:0000313" key="2">
    <source>
        <dbReference type="EMBL" id="QHS96862.1"/>
    </source>
</evidence>
<name>A0A6C0BXQ1_9ZZZZ</name>
<proteinExistence type="predicted"/>
<keyword evidence="1" id="KW-0472">Membrane</keyword>
<evidence type="ECO:0000256" key="1">
    <source>
        <dbReference type="SAM" id="Phobius"/>
    </source>
</evidence>